<name>A0A7C8UJW6_ORBOL</name>
<organism evidence="2 3">
    <name type="scientific">Orbilia oligospora</name>
    <name type="common">Nematode-trapping fungus</name>
    <name type="synonym">Arthrobotrys oligospora</name>
    <dbReference type="NCBI Taxonomy" id="2813651"/>
    <lineage>
        <taxon>Eukaryota</taxon>
        <taxon>Fungi</taxon>
        <taxon>Dikarya</taxon>
        <taxon>Ascomycota</taxon>
        <taxon>Pezizomycotina</taxon>
        <taxon>Orbiliomycetes</taxon>
        <taxon>Orbiliales</taxon>
        <taxon>Orbiliaceae</taxon>
        <taxon>Orbilia</taxon>
    </lineage>
</organism>
<keyword evidence="1" id="KW-0812">Transmembrane</keyword>
<keyword evidence="1" id="KW-0472">Membrane</keyword>
<keyword evidence="1" id="KW-1133">Transmembrane helix</keyword>
<dbReference type="Gene3D" id="3.90.550.10">
    <property type="entry name" value="Spore Coat Polysaccharide Biosynthesis Protein SpsA, Chain A"/>
    <property type="match status" value="1"/>
</dbReference>
<evidence type="ECO:0000313" key="3">
    <source>
        <dbReference type="Proteomes" id="UP000483672"/>
    </source>
</evidence>
<dbReference type="InterPro" id="IPR029044">
    <property type="entry name" value="Nucleotide-diphossugar_trans"/>
</dbReference>
<sequence length="378" mass="43634">MGAHESLRFRLLESIRHFSRAKNLTPRQAIFALALLIVIWTVFLWSSLPYYPPASALRLGRLQHYGTDGVPEVRALTANSRVAFATFLAENTKRTGDTEKDNDDMYFVAARVLAYQLLHDPETRTNNSIPFIVLVTSAVSESKRRTLESDGATVIFAEDVPLPFWVKTGVTRWKDQFTKLRLFELVEYERIVFIDADTLLTRNMDGIFEDPAVKFPSETLLESKREELKSDEAVLPEKYVFSARPDNALNGERDHPFPPVEGDIFSAGFWVAAPSFELFDYYYSVMNRWRRFNPHTMEQSLLNYAHRLSGTMPWGRLDYKWSATWPNHADLKGGVASLHEKFWSAGEEDMRRLWYDMRTKMERTSAFLQGAECDRLFG</sequence>
<reference evidence="2 3" key="1">
    <citation type="submission" date="2019-06" db="EMBL/GenBank/DDBJ databases">
        <authorList>
            <person name="Palmer J.M."/>
        </authorList>
    </citation>
    <scope>NUCLEOTIDE SEQUENCE [LARGE SCALE GENOMIC DNA]</scope>
    <source>
        <strain evidence="2 3">TWF191</strain>
    </source>
</reference>
<dbReference type="AlphaFoldDB" id="A0A7C8UJW6"/>
<evidence type="ECO:0000313" key="2">
    <source>
        <dbReference type="EMBL" id="KAF3203656.1"/>
    </source>
</evidence>
<dbReference type="SUPFAM" id="SSF53448">
    <property type="entry name" value="Nucleotide-diphospho-sugar transferases"/>
    <property type="match status" value="1"/>
</dbReference>
<dbReference type="Proteomes" id="UP000483672">
    <property type="component" value="Unassembled WGS sequence"/>
</dbReference>
<protein>
    <submittedName>
        <fullName evidence="2">Uncharacterized protein</fullName>
    </submittedName>
</protein>
<gene>
    <name evidence="2" type="ORF">TWF191_002578</name>
</gene>
<dbReference type="EMBL" id="WIPF01000153">
    <property type="protein sequence ID" value="KAF3203656.1"/>
    <property type="molecule type" value="Genomic_DNA"/>
</dbReference>
<dbReference type="PANTHER" id="PTHR11183">
    <property type="entry name" value="GLYCOGENIN SUBFAMILY MEMBER"/>
    <property type="match status" value="1"/>
</dbReference>
<evidence type="ECO:0000256" key="1">
    <source>
        <dbReference type="SAM" id="Phobius"/>
    </source>
</evidence>
<proteinExistence type="predicted"/>
<feature type="transmembrane region" description="Helical" evidence="1">
    <location>
        <begin position="29"/>
        <end position="51"/>
    </location>
</feature>
<comment type="caution">
    <text evidence="2">The sequence shown here is derived from an EMBL/GenBank/DDBJ whole genome shotgun (WGS) entry which is preliminary data.</text>
</comment>
<dbReference type="InterPro" id="IPR050587">
    <property type="entry name" value="GNT1/Glycosyltrans_8"/>
</dbReference>
<accession>A0A7C8UJW6</accession>